<dbReference type="InterPro" id="IPR009057">
    <property type="entry name" value="Homeodomain-like_sf"/>
</dbReference>
<gene>
    <name evidence="5" type="ORF">FB475_4102</name>
</gene>
<keyword evidence="2 5" id="KW-0238">DNA-binding</keyword>
<evidence type="ECO:0000256" key="2">
    <source>
        <dbReference type="ARBA" id="ARBA00023125"/>
    </source>
</evidence>
<dbReference type="EMBL" id="VFMM01000002">
    <property type="protein sequence ID" value="TQJ11194.1"/>
    <property type="molecule type" value="Genomic_DNA"/>
</dbReference>
<accession>A0A542E7A4</accession>
<reference evidence="5 6" key="1">
    <citation type="submission" date="2019-06" db="EMBL/GenBank/DDBJ databases">
        <title>Sequencing the genomes of 1000 actinobacteria strains.</title>
        <authorList>
            <person name="Klenk H.-P."/>
        </authorList>
    </citation>
    <scope>NUCLEOTIDE SEQUENCE [LARGE SCALE GENOMIC DNA]</scope>
    <source>
        <strain evidence="5 6">DSM 17305</strain>
    </source>
</reference>
<keyword evidence="1" id="KW-0805">Transcription regulation</keyword>
<dbReference type="InterPro" id="IPR018062">
    <property type="entry name" value="HTH_AraC-typ_CS"/>
</dbReference>
<dbReference type="InterPro" id="IPR018060">
    <property type="entry name" value="HTH_AraC"/>
</dbReference>
<dbReference type="Pfam" id="PF12833">
    <property type="entry name" value="HTH_18"/>
    <property type="match status" value="1"/>
</dbReference>
<comment type="caution">
    <text evidence="5">The sequence shown here is derived from an EMBL/GenBank/DDBJ whole genome shotgun (WGS) entry which is preliminary data.</text>
</comment>
<dbReference type="Gene3D" id="1.10.10.60">
    <property type="entry name" value="Homeodomain-like"/>
    <property type="match status" value="2"/>
</dbReference>
<feature type="domain" description="HTH araC/xylS-type" evidence="4">
    <location>
        <begin position="221"/>
        <end position="319"/>
    </location>
</feature>
<dbReference type="Proteomes" id="UP000316298">
    <property type="component" value="Unassembled WGS sequence"/>
</dbReference>
<dbReference type="AlphaFoldDB" id="A0A542E7A4"/>
<evidence type="ECO:0000313" key="5">
    <source>
        <dbReference type="EMBL" id="TQJ11194.1"/>
    </source>
</evidence>
<keyword evidence="3" id="KW-0804">Transcription</keyword>
<evidence type="ECO:0000256" key="3">
    <source>
        <dbReference type="ARBA" id="ARBA00023163"/>
    </source>
</evidence>
<keyword evidence="6" id="KW-1185">Reference proteome</keyword>
<dbReference type="GO" id="GO:0003700">
    <property type="term" value="F:DNA-binding transcription factor activity"/>
    <property type="evidence" value="ECO:0007669"/>
    <property type="project" value="InterPro"/>
</dbReference>
<dbReference type="InterPro" id="IPR032783">
    <property type="entry name" value="AraC_lig"/>
</dbReference>
<dbReference type="Pfam" id="PF12852">
    <property type="entry name" value="Cupin_6"/>
    <property type="match status" value="1"/>
</dbReference>
<organism evidence="5 6">
    <name type="scientific">Kribbella jejuensis</name>
    <dbReference type="NCBI Taxonomy" id="236068"/>
    <lineage>
        <taxon>Bacteria</taxon>
        <taxon>Bacillati</taxon>
        <taxon>Actinomycetota</taxon>
        <taxon>Actinomycetes</taxon>
        <taxon>Propionibacteriales</taxon>
        <taxon>Kribbellaceae</taxon>
        <taxon>Kribbella</taxon>
    </lineage>
</organism>
<dbReference type="PROSITE" id="PS01124">
    <property type="entry name" value="HTH_ARAC_FAMILY_2"/>
    <property type="match status" value="1"/>
</dbReference>
<evidence type="ECO:0000313" key="6">
    <source>
        <dbReference type="Proteomes" id="UP000316298"/>
    </source>
</evidence>
<proteinExistence type="predicted"/>
<dbReference type="GO" id="GO:0043565">
    <property type="term" value="F:sequence-specific DNA binding"/>
    <property type="evidence" value="ECO:0007669"/>
    <property type="project" value="InterPro"/>
</dbReference>
<dbReference type="SUPFAM" id="SSF46689">
    <property type="entry name" value="Homeodomain-like"/>
    <property type="match status" value="2"/>
</dbReference>
<evidence type="ECO:0000259" key="4">
    <source>
        <dbReference type="PROSITE" id="PS01124"/>
    </source>
</evidence>
<dbReference type="PANTHER" id="PTHR46796:SF13">
    <property type="entry name" value="HTH-TYPE TRANSCRIPTIONAL ACTIVATOR RHAS"/>
    <property type="match status" value="1"/>
</dbReference>
<protein>
    <submittedName>
        <fullName evidence="5">AraC-like DNA-binding protein</fullName>
    </submittedName>
</protein>
<dbReference type="SMART" id="SM00342">
    <property type="entry name" value="HTH_ARAC"/>
    <property type="match status" value="1"/>
</dbReference>
<dbReference type="PANTHER" id="PTHR46796">
    <property type="entry name" value="HTH-TYPE TRANSCRIPTIONAL ACTIVATOR RHAS-RELATED"/>
    <property type="match status" value="1"/>
</dbReference>
<dbReference type="PROSITE" id="PS00041">
    <property type="entry name" value="HTH_ARAC_FAMILY_1"/>
    <property type="match status" value="1"/>
</dbReference>
<name>A0A542E7A4_9ACTN</name>
<dbReference type="InterPro" id="IPR050204">
    <property type="entry name" value="AraC_XylS_family_regulators"/>
</dbReference>
<sequence>MVARRRCLCDRLSVDVLSDLLQRAQATDALVRQIIARGPWSVTYADVPSLSVVATLGGSACLRLDDGVPRMLQAGDIALVTGVGSYMIADSPETPPSYVIRGGQKYTLDGKPVEWREYLAPRTYGDGLPGATTMVRGAYDLCGGAGERLLALLPPLAVVPATPSTTPALDLLTTEVAREEPGQDAVLRRLLDFVLVLALRAWCAETELPSWYQALSVPGIGDALRVMHEDPAHHWTVAELAAKVGLARATFAARFTKLVGQPPLTYLTGWRMTVAADRLRDTTDPVATIARQVGYEDPFAFSVAFKRIYKQSPTSWRGGESLH</sequence>
<evidence type="ECO:0000256" key="1">
    <source>
        <dbReference type="ARBA" id="ARBA00023015"/>
    </source>
</evidence>